<dbReference type="PANTHER" id="PTHR23514">
    <property type="entry name" value="BYPASS OF STOP CODON PROTEIN 6"/>
    <property type="match status" value="1"/>
</dbReference>
<feature type="transmembrane region" description="Helical" evidence="5">
    <location>
        <begin position="143"/>
        <end position="167"/>
    </location>
</feature>
<evidence type="ECO:0000256" key="1">
    <source>
        <dbReference type="ARBA" id="ARBA00004651"/>
    </source>
</evidence>
<dbReference type="Gene3D" id="1.20.1250.20">
    <property type="entry name" value="MFS general substrate transporter like domains"/>
    <property type="match status" value="2"/>
</dbReference>
<dbReference type="EMBL" id="JACBZS010000001">
    <property type="protein sequence ID" value="NYI72179.1"/>
    <property type="molecule type" value="Genomic_DNA"/>
</dbReference>
<feature type="transmembrane region" description="Helical" evidence="5">
    <location>
        <begin position="343"/>
        <end position="362"/>
    </location>
</feature>
<dbReference type="AlphaFoldDB" id="A0A7Z0DAU0"/>
<feature type="transmembrane region" description="Helical" evidence="5">
    <location>
        <begin position="107"/>
        <end position="131"/>
    </location>
</feature>
<feature type="transmembrane region" description="Helical" evidence="5">
    <location>
        <begin position="50"/>
        <end position="72"/>
    </location>
</feature>
<evidence type="ECO:0000259" key="6">
    <source>
        <dbReference type="PROSITE" id="PS50850"/>
    </source>
</evidence>
<evidence type="ECO:0000313" key="7">
    <source>
        <dbReference type="EMBL" id="NYI72179.1"/>
    </source>
</evidence>
<dbReference type="InterPro" id="IPR020846">
    <property type="entry name" value="MFS_dom"/>
</dbReference>
<evidence type="ECO:0000256" key="2">
    <source>
        <dbReference type="ARBA" id="ARBA00022692"/>
    </source>
</evidence>
<gene>
    <name evidence="7" type="ORF">GGQ54_002739</name>
</gene>
<dbReference type="Pfam" id="PF07690">
    <property type="entry name" value="MFS_1"/>
    <property type="match status" value="1"/>
</dbReference>
<dbReference type="CDD" id="cd17393">
    <property type="entry name" value="MFS_MosC_like"/>
    <property type="match status" value="1"/>
</dbReference>
<feature type="transmembrane region" description="Helical" evidence="5">
    <location>
        <begin position="284"/>
        <end position="302"/>
    </location>
</feature>
<dbReference type="InterPro" id="IPR036259">
    <property type="entry name" value="MFS_trans_sf"/>
</dbReference>
<dbReference type="InterPro" id="IPR011701">
    <property type="entry name" value="MFS"/>
</dbReference>
<name>A0A7Z0DAU0_9ACTN</name>
<feature type="transmembrane region" description="Helical" evidence="5">
    <location>
        <begin position="308"/>
        <end position="331"/>
    </location>
</feature>
<feature type="transmembrane region" description="Helical" evidence="5">
    <location>
        <begin position="84"/>
        <end position="101"/>
    </location>
</feature>
<dbReference type="PANTHER" id="PTHR23514:SF13">
    <property type="entry name" value="INNER MEMBRANE PROTEIN YBJJ"/>
    <property type="match status" value="1"/>
</dbReference>
<comment type="subcellular location">
    <subcellularLocation>
        <location evidence="1">Cell membrane</location>
        <topology evidence="1">Multi-pass membrane protein</topology>
    </subcellularLocation>
</comment>
<dbReference type="PROSITE" id="PS50850">
    <property type="entry name" value="MFS"/>
    <property type="match status" value="1"/>
</dbReference>
<keyword evidence="3 5" id="KW-1133">Transmembrane helix</keyword>
<dbReference type="GO" id="GO:0005886">
    <property type="term" value="C:plasma membrane"/>
    <property type="evidence" value="ECO:0007669"/>
    <property type="project" value="UniProtKB-SubCell"/>
</dbReference>
<protein>
    <submittedName>
        <fullName evidence="7">Fucose permease</fullName>
    </submittedName>
</protein>
<keyword evidence="8" id="KW-1185">Reference proteome</keyword>
<keyword evidence="2 5" id="KW-0812">Transmembrane</keyword>
<dbReference type="Proteomes" id="UP000527616">
    <property type="component" value="Unassembled WGS sequence"/>
</dbReference>
<dbReference type="SUPFAM" id="SSF103473">
    <property type="entry name" value="MFS general substrate transporter"/>
    <property type="match status" value="1"/>
</dbReference>
<accession>A0A7Z0DAU0</accession>
<comment type="caution">
    <text evidence="7">The sequence shown here is derived from an EMBL/GenBank/DDBJ whole genome shotgun (WGS) entry which is preliminary data.</text>
</comment>
<keyword evidence="4 5" id="KW-0472">Membrane</keyword>
<dbReference type="GO" id="GO:0022857">
    <property type="term" value="F:transmembrane transporter activity"/>
    <property type="evidence" value="ECO:0007669"/>
    <property type="project" value="InterPro"/>
</dbReference>
<feature type="transmembrane region" description="Helical" evidence="5">
    <location>
        <begin position="173"/>
        <end position="192"/>
    </location>
</feature>
<proteinExistence type="predicted"/>
<evidence type="ECO:0000256" key="4">
    <source>
        <dbReference type="ARBA" id="ARBA00023136"/>
    </source>
</evidence>
<dbReference type="InterPro" id="IPR051788">
    <property type="entry name" value="MFS_Transporter"/>
</dbReference>
<feature type="transmembrane region" description="Helical" evidence="5">
    <location>
        <begin position="252"/>
        <end position="272"/>
    </location>
</feature>
<sequence>MSTTTSPSRELLRWRNAIFAIFFATGYAVASWMSRIPRLRDDLGASTGQMGLLVFTFSVGSIVSLSFSSHVIARFGARATIRTGLLMLAGGMLIAGLGTLAPNAPLIVAGLVVAGLGMGSTDVAMNFSGAAAERDLGKTVMPLFHAAFSFGTMAGAGVGALAAALGVPIAPQAVFAALLTAAIAATTVRIPLAAKPTDDDEPEPSFGERMAVWRHPATWAIGLVVLGMALTEGAANDWLALAAVDGRGMTDAQGAVVLGIFLTAMTVGRIAGVRVVDRIGRVRTVLATAIIAAVGLVAVIFVPHPVALYGGAALWGVGASLGFPLGMSAAADDPRNGAARVSAVATIGYLAFLAFPPLLGFLGDHIGILHTLLVVLVLIVAAALAAPSLRERARADRREMPEPTRRT</sequence>
<evidence type="ECO:0000256" key="5">
    <source>
        <dbReference type="SAM" id="Phobius"/>
    </source>
</evidence>
<evidence type="ECO:0000256" key="3">
    <source>
        <dbReference type="ARBA" id="ARBA00022989"/>
    </source>
</evidence>
<feature type="domain" description="Major facilitator superfamily (MFS) profile" evidence="6">
    <location>
        <begin position="14"/>
        <end position="394"/>
    </location>
</feature>
<evidence type="ECO:0000313" key="8">
    <source>
        <dbReference type="Proteomes" id="UP000527616"/>
    </source>
</evidence>
<feature type="transmembrane region" description="Helical" evidence="5">
    <location>
        <begin position="368"/>
        <end position="389"/>
    </location>
</feature>
<feature type="transmembrane region" description="Helical" evidence="5">
    <location>
        <begin position="12"/>
        <end position="30"/>
    </location>
</feature>
<reference evidence="7 8" key="1">
    <citation type="submission" date="2020-07" db="EMBL/GenBank/DDBJ databases">
        <title>Sequencing the genomes of 1000 actinobacteria strains.</title>
        <authorList>
            <person name="Klenk H.-P."/>
        </authorList>
    </citation>
    <scope>NUCLEOTIDE SEQUENCE [LARGE SCALE GENOMIC DNA]</scope>
    <source>
        <strain evidence="7 8">DSM 103164</strain>
    </source>
</reference>
<dbReference type="RefSeq" id="WP_343045969.1">
    <property type="nucleotide sequence ID" value="NZ_JACBZS010000001.1"/>
</dbReference>
<organism evidence="7 8">
    <name type="scientific">Naumannella cuiyingiana</name>
    <dbReference type="NCBI Taxonomy" id="1347891"/>
    <lineage>
        <taxon>Bacteria</taxon>
        <taxon>Bacillati</taxon>
        <taxon>Actinomycetota</taxon>
        <taxon>Actinomycetes</taxon>
        <taxon>Propionibacteriales</taxon>
        <taxon>Propionibacteriaceae</taxon>
        <taxon>Naumannella</taxon>
    </lineage>
</organism>
<feature type="transmembrane region" description="Helical" evidence="5">
    <location>
        <begin position="212"/>
        <end position="232"/>
    </location>
</feature>